<accession>A0ABV6R8J7</accession>
<dbReference type="InterPro" id="IPR012319">
    <property type="entry name" value="FPG_cat"/>
</dbReference>
<evidence type="ECO:0000256" key="1">
    <source>
        <dbReference type="ARBA" id="ARBA00001668"/>
    </source>
</evidence>
<keyword evidence="4 15" id="KW-0479">Metal-binding</keyword>
<dbReference type="SUPFAM" id="SSF57716">
    <property type="entry name" value="Glucocorticoid receptor-like (DNA-binding domain)"/>
    <property type="match status" value="1"/>
</dbReference>
<evidence type="ECO:0000259" key="16">
    <source>
        <dbReference type="PROSITE" id="PS51066"/>
    </source>
</evidence>
<dbReference type="InterPro" id="IPR010979">
    <property type="entry name" value="Ribosomal_uS13-like_H2TH"/>
</dbReference>
<keyword evidence="8 15" id="KW-0862">Zinc</keyword>
<dbReference type="InterPro" id="IPR010663">
    <property type="entry name" value="Znf_FPG/IleRS"/>
</dbReference>
<keyword evidence="11 15" id="KW-0456">Lyase</keyword>
<comment type="catalytic activity">
    <reaction evidence="1 15">
        <text>Hydrolysis of DNA containing ring-opened 7-methylguanine residues, releasing 2,6-diamino-4-hydroxy-5-(N-methyl)formamidopyrimidine.</text>
        <dbReference type="EC" id="3.2.2.23"/>
    </reaction>
</comment>
<evidence type="ECO:0000256" key="5">
    <source>
        <dbReference type="ARBA" id="ARBA00022763"/>
    </source>
</evidence>
<evidence type="ECO:0000256" key="13">
    <source>
        <dbReference type="ARBA" id="ARBA00023295"/>
    </source>
</evidence>
<organism evidence="18 19">
    <name type="scientific">Brachybacterium hainanense</name>
    <dbReference type="NCBI Taxonomy" id="1541174"/>
    <lineage>
        <taxon>Bacteria</taxon>
        <taxon>Bacillati</taxon>
        <taxon>Actinomycetota</taxon>
        <taxon>Actinomycetes</taxon>
        <taxon>Micrococcales</taxon>
        <taxon>Dermabacteraceae</taxon>
        <taxon>Brachybacterium</taxon>
    </lineage>
</organism>
<dbReference type="Gene3D" id="1.10.8.50">
    <property type="match status" value="1"/>
</dbReference>
<evidence type="ECO:0000256" key="11">
    <source>
        <dbReference type="ARBA" id="ARBA00023239"/>
    </source>
</evidence>
<dbReference type="PROSITE" id="PS51066">
    <property type="entry name" value="ZF_FPG_2"/>
    <property type="match status" value="1"/>
</dbReference>
<keyword evidence="19" id="KW-1185">Reference proteome</keyword>
<keyword evidence="7 15" id="KW-0378">Hydrolase</keyword>
<dbReference type="InterPro" id="IPR015887">
    <property type="entry name" value="DNA_glyclase_Znf_dom_DNA_BS"/>
</dbReference>
<feature type="active site" description="Proton donor; for delta-elimination activity" evidence="15">
    <location>
        <position position="315"/>
    </location>
</feature>
<feature type="binding site" evidence="15">
    <location>
        <position position="149"/>
    </location>
    <ligand>
        <name>DNA</name>
        <dbReference type="ChEBI" id="CHEBI:16991"/>
    </ligand>
</feature>
<dbReference type="PROSITE" id="PS51068">
    <property type="entry name" value="FPG_CAT"/>
    <property type="match status" value="1"/>
</dbReference>
<reference evidence="18 19" key="1">
    <citation type="submission" date="2024-09" db="EMBL/GenBank/DDBJ databases">
        <authorList>
            <person name="Sun Q."/>
            <person name="Mori K."/>
        </authorList>
    </citation>
    <scope>NUCLEOTIDE SEQUENCE [LARGE SCALE GENOMIC DNA]</scope>
    <source>
        <strain evidence="18 19">CICC 10874</strain>
    </source>
</reference>
<dbReference type="PROSITE" id="PS01242">
    <property type="entry name" value="ZF_FPG_1"/>
    <property type="match status" value="1"/>
</dbReference>
<dbReference type="GO" id="GO:0140078">
    <property type="term" value="F:class I DNA-(apurinic or apyrimidinic site) endonuclease activity"/>
    <property type="evidence" value="ECO:0007669"/>
    <property type="project" value="UniProtKB-EC"/>
</dbReference>
<feature type="binding site" evidence="15">
    <location>
        <position position="205"/>
    </location>
    <ligand>
        <name>DNA</name>
        <dbReference type="ChEBI" id="CHEBI:16991"/>
    </ligand>
</feature>
<evidence type="ECO:0000256" key="7">
    <source>
        <dbReference type="ARBA" id="ARBA00022801"/>
    </source>
</evidence>
<dbReference type="PANTHER" id="PTHR22993:SF9">
    <property type="entry name" value="FORMAMIDOPYRIMIDINE-DNA GLYCOSYLASE"/>
    <property type="match status" value="1"/>
</dbReference>
<keyword evidence="5 15" id="KW-0227">DNA damage</keyword>
<feature type="domain" description="Formamidopyrimidine-DNA glycosylase catalytic" evidence="17">
    <location>
        <begin position="2"/>
        <end position="152"/>
    </location>
</feature>
<dbReference type="EC" id="3.2.2.23" evidence="15"/>
<comment type="subunit">
    <text evidence="3 15">Monomer.</text>
</comment>
<dbReference type="Proteomes" id="UP001589793">
    <property type="component" value="Unassembled WGS sequence"/>
</dbReference>
<dbReference type="SUPFAM" id="SSF81624">
    <property type="entry name" value="N-terminal domain of MutM-like DNA repair proteins"/>
    <property type="match status" value="1"/>
</dbReference>
<comment type="catalytic activity">
    <reaction evidence="14 15">
        <text>2'-deoxyribonucleotide-(2'-deoxyribose 5'-phosphate)-2'-deoxyribonucleotide-DNA = a 3'-end 2'-deoxyribonucleotide-(2,3-dehydro-2,3-deoxyribose 5'-phosphate)-DNA + a 5'-end 5'-phospho-2'-deoxyribonucleoside-DNA + H(+)</text>
        <dbReference type="Rhea" id="RHEA:66592"/>
        <dbReference type="Rhea" id="RHEA-COMP:13180"/>
        <dbReference type="Rhea" id="RHEA-COMP:16897"/>
        <dbReference type="Rhea" id="RHEA-COMP:17067"/>
        <dbReference type="ChEBI" id="CHEBI:15378"/>
        <dbReference type="ChEBI" id="CHEBI:136412"/>
        <dbReference type="ChEBI" id="CHEBI:157695"/>
        <dbReference type="ChEBI" id="CHEBI:167181"/>
        <dbReference type="EC" id="4.2.99.18"/>
    </reaction>
</comment>
<feature type="binding site" evidence="15">
    <location>
        <position position="130"/>
    </location>
    <ligand>
        <name>DNA</name>
        <dbReference type="ChEBI" id="CHEBI:16991"/>
    </ligand>
</feature>
<keyword evidence="13 15" id="KW-0326">Glycosidase</keyword>
<dbReference type="HAMAP" id="MF_00103">
    <property type="entry name" value="Fapy_DNA_glycosyl"/>
    <property type="match status" value="1"/>
</dbReference>
<dbReference type="SMART" id="SM01232">
    <property type="entry name" value="H2TH"/>
    <property type="match status" value="1"/>
</dbReference>
<comment type="function">
    <text evidence="15">Involved in base excision repair of DNA damaged by oxidation or by mutagenic agents. Acts as DNA glycosylase that recognizes and removes damaged bases. Has a preference for oxidized purines, such as 7,8-dihydro-8-oxoguanine (8-oxoG). Has AP (apurinic/apyrimidinic) lyase activity and introduces nicks in the DNA strand. Cleaves the DNA backbone by beta-delta elimination to generate a single-strand break at the site of the removed base with both 3'- and 5'-phosphates.</text>
</comment>
<dbReference type="NCBIfam" id="NF002211">
    <property type="entry name" value="PRK01103.1"/>
    <property type="match status" value="1"/>
</dbReference>
<feature type="active site" description="Schiff-base intermediate with DNA" evidence="15">
    <location>
        <position position="2"/>
    </location>
</feature>
<dbReference type="Pfam" id="PF06831">
    <property type="entry name" value="H2TH"/>
    <property type="match status" value="1"/>
</dbReference>
<name>A0ABV6R8J7_9MICO</name>
<evidence type="ECO:0000256" key="10">
    <source>
        <dbReference type="ARBA" id="ARBA00023204"/>
    </source>
</evidence>
<protein>
    <recommendedName>
        <fullName evidence="15">Formamidopyrimidine-DNA glycosylase</fullName>
        <shortName evidence="15">Fapy-DNA glycosylase</shortName>
        <ecNumber evidence="15">3.2.2.23</ecNumber>
    </recommendedName>
    <alternativeName>
        <fullName evidence="15">DNA-(apurinic or apyrimidinic site) lyase MutM</fullName>
        <shortName evidence="15">AP lyase MutM</shortName>
        <ecNumber evidence="15">4.2.99.18</ecNumber>
    </alternativeName>
</protein>
<evidence type="ECO:0000256" key="14">
    <source>
        <dbReference type="ARBA" id="ARBA00044632"/>
    </source>
</evidence>
<comment type="cofactor">
    <cofactor evidence="15">
        <name>Zn(2+)</name>
        <dbReference type="ChEBI" id="CHEBI:29105"/>
    </cofactor>
    <text evidence="15">Binds 1 zinc ion per subunit.</text>
</comment>
<dbReference type="Gene3D" id="3.20.190.10">
    <property type="entry name" value="MutM-like, N-terminal"/>
    <property type="match status" value="1"/>
</dbReference>
<evidence type="ECO:0000256" key="9">
    <source>
        <dbReference type="ARBA" id="ARBA00023125"/>
    </source>
</evidence>
<evidence type="ECO:0000256" key="6">
    <source>
        <dbReference type="ARBA" id="ARBA00022771"/>
    </source>
</evidence>
<keyword evidence="10 15" id="KW-0234">DNA repair</keyword>
<dbReference type="EC" id="4.2.99.18" evidence="15"/>
<evidence type="ECO:0000313" key="19">
    <source>
        <dbReference type="Proteomes" id="UP001589793"/>
    </source>
</evidence>
<keyword evidence="6 15" id="KW-0863">Zinc-finger</keyword>
<dbReference type="PANTHER" id="PTHR22993">
    <property type="entry name" value="FORMAMIDOPYRIMIDINE-DNA GLYCOSYLASE"/>
    <property type="match status" value="1"/>
</dbReference>
<sequence length="327" mass="35434">MPELPEVEVVRRGLLPHVIDRTIQDVEILEPRTVRRHAGGPRDLVDQLRGTRVTGLVRRGKFLWWRLGAPDGGDPGVALMTHLGMSGQLRVRGLDPAGPDPVQDLPPGPVDGPMAAIAASTGPRSDPLRHRRLTLHLSDGTDVDFIDQRIFGGLWTSPLVPTGDGAVAGQGGDDALLPEDAAHIARDLLDPAADLEAIGASIRRRSASVKSLLLNQAVVSGIGNIYADEGLWAARIRYDTPGERLTRPRVRTLLEETSAVMRRALAVGGTSFDDLYVNVAGRSGYFARSLAAYGREGEPCARCGTAIRRESFMNRSSHFCPVCQRRR</sequence>
<dbReference type="Pfam" id="PF01149">
    <property type="entry name" value="Fapy_DNA_glyco"/>
    <property type="match status" value="1"/>
</dbReference>
<dbReference type="SMART" id="SM00898">
    <property type="entry name" value="Fapy_DNA_glyco"/>
    <property type="match status" value="1"/>
</dbReference>
<feature type="active site" description="Proton donor; for beta-elimination activity" evidence="15">
    <location>
        <position position="61"/>
    </location>
</feature>
<keyword evidence="12 15" id="KW-0511">Multifunctional enzyme</keyword>
<dbReference type="InterPro" id="IPR020629">
    <property type="entry name" value="FPG_Glyclase"/>
</dbReference>
<dbReference type="InterPro" id="IPR035937">
    <property type="entry name" value="FPG_N"/>
</dbReference>
<feature type="domain" description="FPG-type" evidence="16">
    <location>
        <begin position="291"/>
        <end position="325"/>
    </location>
</feature>
<dbReference type="CDD" id="cd08966">
    <property type="entry name" value="EcFpg-like_N"/>
    <property type="match status" value="1"/>
</dbReference>
<dbReference type="InterPro" id="IPR000214">
    <property type="entry name" value="Znf_DNA_glyclase/AP_lyase"/>
</dbReference>
<dbReference type="InterPro" id="IPR015886">
    <property type="entry name" value="H2TH_FPG"/>
</dbReference>
<feature type="active site" description="Proton donor" evidence="15">
    <location>
        <position position="3"/>
    </location>
</feature>
<evidence type="ECO:0000256" key="8">
    <source>
        <dbReference type="ARBA" id="ARBA00022833"/>
    </source>
</evidence>
<evidence type="ECO:0000313" key="18">
    <source>
        <dbReference type="EMBL" id="MFC0673319.1"/>
    </source>
</evidence>
<proteinExistence type="inferred from homology"/>
<gene>
    <name evidence="15 18" type="primary">mutM</name>
    <name evidence="15" type="synonym">fpg</name>
    <name evidence="18" type="ORF">ACFFF6_05030</name>
</gene>
<keyword evidence="9 15" id="KW-0238">DNA-binding</keyword>
<evidence type="ECO:0000256" key="12">
    <source>
        <dbReference type="ARBA" id="ARBA00023268"/>
    </source>
</evidence>
<evidence type="ECO:0000256" key="4">
    <source>
        <dbReference type="ARBA" id="ARBA00022723"/>
    </source>
</evidence>
<evidence type="ECO:0000256" key="15">
    <source>
        <dbReference type="HAMAP-Rule" id="MF_00103"/>
    </source>
</evidence>
<dbReference type="SUPFAM" id="SSF46946">
    <property type="entry name" value="S13-like H2TH domain"/>
    <property type="match status" value="1"/>
</dbReference>
<dbReference type="EMBL" id="JBHLSV010000005">
    <property type="protein sequence ID" value="MFC0673319.1"/>
    <property type="molecule type" value="Genomic_DNA"/>
</dbReference>
<comment type="similarity">
    <text evidence="2 15">Belongs to the FPG family.</text>
</comment>
<evidence type="ECO:0000256" key="3">
    <source>
        <dbReference type="ARBA" id="ARBA00011245"/>
    </source>
</evidence>
<evidence type="ECO:0000256" key="2">
    <source>
        <dbReference type="ARBA" id="ARBA00009409"/>
    </source>
</evidence>
<dbReference type="Pfam" id="PF06827">
    <property type="entry name" value="zf-FPG_IleRS"/>
    <property type="match status" value="1"/>
</dbReference>
<comment type="caution">
    <text evidence="18">The sequence shown here is derived from an EMBL/GenBank/DDBJ whole genome shotgun (WGS) entry which is preliminary data.</text>
</comment>
<dbReference type="GO" id="GO:0008534">
    <property type="term" value="F:oxidized purine nucleobase lesion DNA N-glycosylase activity"/>
    <property type="evidence" value="ECO:0007669"/>
    <property type="project" value="UniProtKB-EC"/>
</dbReference>
<dbReference type="RefSeq" id="WP_376978800.1">
    <property type="nucleotide sequence ID" value="NZ_JBHLSV010000005.1"/>
</dbReference>
<evidence type="ECO:0000259" key="17">
    <source>
        <dbReference type="PROSITE" id="PS51068"/>
    </source>
</evidence>